<feature type="domain" description="GOLD" evidence="11">
    <location>
        <begin position="33"/>
        <end position="115"/>
    </location>
</feature>
<evidence type="ECO:0000256" key="6">
    <source>
        <dbReference type="ARBA" id="ARBA00023136"/>
    </source>
</evidence>
<evidence type="ECO:0000256" key="3">
    <source>
        <dbReference type="ARBA" id="ARBA00022692"/>
    </source>
</evidence>
<dbReference type="AlphaFoldDB" id="A0AAN4YWS7"/>
<reference evidence="13" key="1">
    <citation type="submission" date="2022-10" db="EMBL/GenBank/DDBJ databases">
        <title>Genome assembly of Pristionchus species.</title>
        <authorList>
            <person name="Yoshida K."/>
            <person name="Sommer R.J."/>
        </authorList>
    </citation>
    <scope>NUCLEOTIDE SEQUENCE [LARGE SCALE GENOMIC DNA]</scope>
    <source>
        <strain evidence="13">RS5460</strain>
    </source>
</reference>
<feature type="transmembrane region" description="Helical" evidence="9">
    <location>
        <begin position="168"/>
        <end position="190"/>
    </location>
</feature>
<keyword evidence="6 9" id="KW-0472">Membrane</keyword>
<feature type="signal peptide" evidence="10">
    <location>
        <begin position="1"/>
        <end position="19"/>
    </location>
</feature>
<evidence type="ECO:0000313" key="13">
    <source>
        <dbReference type="Proteomes" id="UP001328107"/>
    </source>
</evidence>
<dbReference type="SUPFAM" id="SSF101576">
    <property type="entry name" value="Supernatant protein factor (SPF), C-terminal domain"/>
    <property type="match status" value="1"/>
</dbReference>
<dbReference type="PROSITE" id="PS50866">
    <property type="entry name" value="GOLD"/>
    <property type="match status" value="1"/>
</dbReference>
<dbReference type="Proteomes" id="UP001328107">
    <property type="component" value="Unassembled WGS sequence"/>
</dbReference>
<evidence type="ECO:0000256" key="5">
    <source>
        <dbReference type="ARBA" id="ARBA00022989"/>
    </source>
</evidence>
<evidence type="ECO:0000256" key="1">
    <source>
        <dbReference type="ARBA" id="ARBA00004479"/>
    </source>
</evidence>
<evidence type="ECO:0000256" key="10">
    <source>
        <dbReference type="SAM" id="SignalP"/>
    </source>
</evidence>
<evidence type="ECO:0000256" key="9">
    <source>
        <dbReference type="SAM" id="Phobius"/>
    </source>
</evidence>
<comment type="similarity">
    <text evidence="2 8">Belongs to the EMP24/GP25L family.</text>
</comment>
<feature type="non-terminal residue" evidence="12">
    <location>
        <position position="1"/>
    </location>
</feature>
<keyword evidence="3 8" id="KW-0812">Transmembrane</keyword>
<dbReference type="SMART" id="SM01190">
    <property type="entry name" value="EMP24_GP25L"/>
    <property type="match status" value="1"/>
</dbReference>
<protein>
    <recommendedName>
        <fullName evidence="11">GOLD domain-containing protein</fullName>
    </recommendedName>
</protein>
<dbReference type="InterPro" id="IPR009038">
    <property type="entry name" value="GOLD_dom"/>
</dbReference>
<dbReference type="Pfam" id="PF01105">
    <property type="entry name" value="EMP24_GP25L"/>
    <property type="match status" value="1"/>
</dbReference>
<feature type="chain" id="PRO_5042893308" description="GOLD domain-containing protein" evidence="10">
    <location>
        <begin position="20"/>
        <end position="195"/>
    </location>
</feature>
<dbReference type="EMBL" id="BTRK01000001">
    <property type="protein sequence ID" value="GMR30412.1"/>
    <property type="molecule type" value="Genomic_DNA"/>
</dbReference>
<evidence type="ECO:0000259" key="11">
    <source>
        <dbReference type="PROSITE" id="PS50866"/>
    </source>
</evidence>
<dbReference type="PANTHER" id="PTHR22811">
    <property type="entry name" value="TRANSMEMBRANE EMP24 DOMAIN-CONTAINING PROTEIN"/>
    <property type="match status" value="1"/>
</dbReference>
<accession>A0AAN4YWS7</accession>
<comment type="subcellular location">
    <subcellularLocation>
        <location evidence="7">Endomembrane system</location>
        <topology evidence="7">Single-pass membrane protein</topology>
    </subcellularLocation>
    <subcellularLocation>
        <location evidence="1 8">Membrane</location>
        <topology evidence="1 8">Single-pass type I membrane protein</topology>
    </subcellularLocation>
</comment>
<evidence type="ECO:0000313" key="12">
    <source>
        <dbReference type="EMBL" id="GMR30412.1"/>
    </source>
</evidence>
<evidence type="ECO:0000256" key="4">
    <source>
        <dbReference type="ARBA" id="ARBA00022729"/>
    </source>
</evidence>
<gene>
    <name evidence="12" type="ORF">PMAYCL1PPCAC_00607</name>
</gene>
<dbReference type="InterPro" id="IPR036598">
    <property type="entry name" value="GOLD_dom_sf"/>
</dbReference>
<name>A0AAN4YWS7_9BILA</name>
<comment type="caution">
    <text evidence="12">The sequence shown here is derived from an EMBL/GenBank/DDBJ whole genome shotgun (WGS) entry which is preliminary data.</text>
</comment>
<organism evidence="12 13">
    <name type="scientific">Pristionchus mayeri</name>
    <dbReference type="NCBI Taxonomy" id="1317129"/>
    <lineage>
        <taxon>Eukaryota</taxon>
        <taxon>Metazoa</taxon>
        <taxon>Ecdysozoa</taxon>
        <taxon>Nematoda</taxon>
        <taxon>Chromadorea</taxon>
        <taxon>Rhabditida</taxon>
        <taxon>Rhabditina</taxon>
        <taxon>Diplogasteromorpha</taxon>
        <taxon>Diplogasteroidea</taxon>
        <taxon>Neodiplogasteridae</taxon>
        <taxon>Pristionchus</taxon>
    </lineage>
</organism>
<evidence type="ECO:0000256" key="8">
    <source>
        <dbReference type="RuleBase" id="RU003827"/>
    </source>
</evidence>
<dbReference type="GO" id="GO:0012505">
    <property type="term" value="C:endomembrane system"/>
    <property type="evidence" value="ECO:0007669"/>
    <property type="project" value="UniProtKB-SubCell"/>
</dbReference>
<evidence type="ECO:0000256" key="7">
    <source>
        <dbReference type="ARBA" id="ARBA00037847"/>
    </source>
</evidence>
<evidence type="ECO:0000256" key="2">
    <source>
        <dbReference type="ARBA" id="ARBA00007104"/>
    </source>
</evidence>
<keyword evidence="13" id="KW-1185">Reference proteome</keyword>
<keyword evidence="4 10" id="KW-0732">Signal</keyword>
<proteinExistence type="inferred from homology"/>
<keyword evidence="5 9" id="KW-1133">Transmembrane helix</keyword>
<sequence length="195" mass="21967">ISKMRLLLFTLTLLSSVACTLHRFKSIVEAGQFECFTVDIKQEGVSVTASYGVISADSSHDIHFDIRGAQSSYQVKERKQSGTHTFNASQGEMSICLDNTYSFHNKKLVAISVEIDDDIVPLSQIVEKTAQSANRIQRMLKFARNEIYDRTLVEAKHKSVIESNFESINFWGIVNSCAMVLSALLQVFIIRRLLK</sequence>
<dbReference type="InterPro" id="IPR015720">
    <property type="entry name" value="Emp24-like"/>
</dbReference>
<dbReference type="GO" id="GO:0016020">
    <property type="term" value="C:membrane"/>
    <property type="evidence" value="ECO:0007669"/>
    <property type="project" value="UniProtKB-SubCell"/>
</dbReference>